<gene>
    <name evidence="1" type="ORF">TVAG_250700</name>
</gene>
<sequence>MYIKFLQFNYIKYHKHYPDDIWNSFFSTKDEYIPHSDRSLPTRESDNYFVHDTLFSNFDTEIIYSLSASKNVLVYKTVFDSNKVKDDDITTDSLIYKFGGNLIQYRVCSYNTIAQPTSTFSSCYTHSYSLSTSLNYILETTIANSIGAGPTIGQSGDNFRMENINISNIYSTDYDSGYDIQSSKNSNNVSFSTFYNISSKLRIHSHNSFVGKIHHLIVKSNKCISEYFVSGAIFGSISNSDLTITACIISNNNVDCISSTDSNSKITISDCYIESNTLSNTGTVSMATTNSLKLDLSHLDSSFCSNFVTNFIYIRSFQITNNPLVNGFDKEVNFSLTIYNKDINSNSEIIIWYDDNTNKKLGHHISLTGSPQKVEESYPIPTTFAFGNHKITIQVISTDGNESNIRSTDFTYKDYAVISVSDSYYSRYSVTFIGNISLKENVNAERLNLSFDESDTTSKLISSKERVNNYQYFENVFQFPPDFEYGSHIVVIYSINRKGRIFGKKSIEFDYLPDKKPIKCKCSFMKNNSYRKYSSYLIRFSILCL</sequence>
<evidence type="ECO:0000313" key="2">
    <source>
        <dbReference type="Proteomes" id="UP000001542"/>
    </source>
</evidence>
<dbReference type="VEuPathDB" id="TrichDB:TVAG_250700"/>
<dbReference type="Proteomes" id="UP000001542">
    <property type="component" value="Unassembled WGS sequence"/>
</dbReference>
<accession>A2ESR9</accession>
<dbReference type="VEuPathDB" id="TrichDB:TVAGG3_0826460"/>
<evidence type="ECO:0000313" key="1">
    <source>
        <dbReference type="EMBL" id="EAY04310.1"/>
    </source>
</evidence>
<organism evidence="1 2">
    <name type="scientific">Trichomonas vaginalis (strain ATCC PRA-98 / G3)</name>
    <dbReference type="NCBI Taxonomy" id="412133"/>
    <lineage>
        <taxon>Eukaryota</taxon>
        <taxon>Metamonada</taxon>
        <taxon>Parabasalia</taxon>
        <taxon>Trichomonadida</taxon>
        <taxon>Trichomonadidae</taxon>
        <taxon>Trichomonas</taxon>
    </lineage>
</organism>
<dbReference type="KEGG" id="tva:4762165"/>
<name>A2ESR9_TRIV3</name>
<keyword evidence="2" id="KW-1185">Reference proteome</keyword>
<dbReference type="AlphaFoldDB" id="A2ESR9"/>
<reference evidence="1" key="2">
    <citation type="journal article" date="2007" name="Science">
        <title>Draft genome sequence of the sexually transmitted pathogen Trichomonas vaginalis.</title>
        <authorList>
            <person name="Carlton J.M."/>
            <person name="Hirt R.P."/>
            <person name="Silva J.C."/>
            <person name="Delcher A.L."/>
            <person name="Schatz M."/>
            <person name="Zhao Q."/>
            <person name="Wortman J.R."/>
            <person name="Bidwell S.L."/>
            <person name="Alsmark U.C.M."/>
            <person name="Besteiro S."/>
            <person name="Sicheritz-Ponten T."/>
            <person name="Noel C.J."/>
            <person name="Dacks J.B."/>
            <person name="Foster P.G."/>
            <person name="Simillion C."/>
            <person name="Van de Peer Y."/>
            <person name="Miranda-Saavedra D."/>
            <person name="Barton G.J."/>
            <person name="Westrop G.D."/>
            <person name="Mueller S."/>
            <person name="Dessi D."/>
            <person name="Fiori P.L."/>
            <person name="Ren Q."/>
            <person name="Paulsen I."/>
            <person name="Zhang H."/>
            <person name="Bastida-Corcuera F.D."/>
            <person name="Simoes-Barbosa A."/>
            <person name="Brown M.T."/>
            <person name="Hayes R.D."/>
            <person name="Mukherjee M."/>
            <person name="Okumura C.Y."/>
            <person name="Schneider R."/>
            <person name="Smith A.J."/>
            <person name="Vanacova S."/>
            <person name="Villalvazo M."/>
            <person name="Haas B.J."/>
            <person name="Pertea M."/>
            <person name="Feldblyum T.V."/>
            <person name="Utterback T.R."/>
            <person name="Shu C.L."/>
            <person name="Osoegawa K."/>
            <person name="de Jong P.J."/>
            <person name="Hrdy I."/>
            <person name="Horvathova L."/>
            <person name="Zubacova Z."/>
            <person name="Dolezal P."/>
            <person name="Malik S.B."/>
            <person name="Logsdon J.M. Jr."/>
            <person name="Henze K."/>
            <person name="Gupta A."/>
            <person name="Wang C.C."/>
            <person name="Dunne R.L."/>
            <person name="Upcroft J.A."/>
            <person name="Upcroft P."/>
            <person name="White O."/>
            <person name="Salzberg S.L."/>
            <person name="Tang P."/>
            <person name="Chiu C.-H."/>
            <person name="Lee Y.-S."/>
            <person name="Embley T.M."/>
            <person name="Coombs G.H."/>
            <person name="Mottram J.C."/>
            <person name="Tachezy J."/>
            <person name="Fraser-Liggett C.M."/>
            <person name="Johnson P.J."/>
        </authorList>
    </citation>
    <scope>NUCLEOTIDE SEQUENCE [LARGE SCALE GENOMIC DNA]</scope>
    <source>
        <strain evidence="1">G3</strain>
    </source>
</reference>
<reference evidence="1" key="1">
    <citation type="submission" date="2006-10" db="EMBL/GenBank/DDBJ databases">
        <authorList>
            <person name="Amadeo P."/>
            <person name="Zhao Q."/>
            <person name="Wortman J."/>
            <person name="Fraser-Liggett C."/>
            <person name="Carlton J."/>
        </authorList>
    </citation>
    <scope>NUCLEOTIDE SEQUENCE</scope>
    <source>
        <strain evidence="1">G3</strain>
    </source>
</reference>
<dbReference type="InParanoid" id="A2ESR9"/>
<proteinExistence type="predicted"/>
<protein>
    <recommendedName>
        <fullName evidence="3">Right handed beta helix domain-containing protein</fullName>
    </recommendedName>
</protein>
<dbReference type="EMBL" id="DS113479">
    <property type="protein sequence ID" value="EAY04310.1"/>
    <property type="molecule type" value="Genomic_DNA"/>
</dbReference>
<evidence type="ECO:0008006" key="3">
    <source>
        <dbReference type="Google" id="ProtNLM"/>
    </source>
</evidence>
<dbReference type="RefSeq" id="XP_001316533.1">
    <property type="nucleotide sequence ID" value="XM_001316498.1"/>
</dbReference>